<comment type="caution">
    <text evidence="10">The sequence shown here is derived from an EMBL/GenBank/DDBJ whole genome shotgun (WGS) entry which is preliminary data.</text>
</comment>
<evidence type="ECO:0000259" key="9">
    <source>
        <dbReference type="Pfam" id="PF00482"/>
    </source>
</evidence>
<dbReference type="PRINTS" id="PR00812">
    <property type="entry name" value="BCTERIALGSPF"/>
</dbReference>
<evidence type="ECO:0000256" key="1">
    <source>
        <dbReference type="ARBA" id="ARBA00004651"/>
    </source>
</evidence>
<keyword evidence="6 8" id="KW-0472">Membrane</keyword>
<dbReference type="Proteomes" id="UP001243717">
    <property type="component" value="Unassembled WGS sequence"/>
</dbReference>
<evidence type="ECO:0000313" key="10">
    <source>
        <dbReference type="EMBL" id="MDQ8194371.1"/>
    </source>
</evidence>
<comment type="similarity">
    <text evidence="2">Belongs to the GSP F family.</text>
</comment>
<feature type="transmembrane region" description="Helical" evidence="8">
    <location>
        <begin position="193"/>
        <end position="213"/>
    </location>
</feature>
<keyword evidence="11" id="KW-1185">Reference proteome</keyword>
<feature type="domain" description="Type II secretion system protein GspF" evidence="9">
    <location>
        <begin position="297"/>
        <end position="414"/>
    </location>
</feature>
<evidence type="ECO:0000256" key="7">
    <source>
        <dbReference type="SAM" id="MobiDB-lite"/>
    </source>
</evidence>
<dbReference type="PANTHER" id="PTHR30012">
    <property type="entry name" value="GENERAL SECRETION PATHWAY PROTEIN"/>
    <property type="match status" value="1"/>
</dbReference>
<evidence type="ECO:0000256" key="8">
    <source>
        <dbReference type="SAM" id="Phobius"/>
    </source>
</evidence>
<protein>
    <submittedName>
        <fullName evidence="10">Type II secretion system F family protein</fullName>
    </submittedName>
</protein>
<organism evidence="10 11">
    <name type="scientific">Thalassobacterium sedimentorum</name>
    <dbReference type="NCBI Taxonomy" id="3041258"/>
    <lineage>
        <taxon>Bacteria</taxon>
        <taxon>Pseudomonadati</taxon>
        <taxon>Verrucomicrobiota</taxon>
        <taxon>Opitutia</taxon>
        <taxon>Puniceicoccales</taxon>
        <taxon>Coraliomargaritaceae</taxon>
        <taxon>Thalassobacterium</taxon>
    </lineage>
</organism>
<sequence length="425" mass="46918">MAVFNYKARTADGTVVSSSIEAAERRLAMQRLQAQGLSPITLKESSHDRPSFFAKLSERSKALTNNGPSQEQTKASTKQRGSKREHIGLTVLKRLMELHSSGLPIGDSIRILSQRLSDKEQRGIVQTLWRDLSEGSTLAGAMSRQPRYFPNSISYVIEAGEATGNLAPILRKVIDYLEEKEAIRKKMIASMMYPTFICTVAIAVVVLFMTVLLPQIQGMLDRLGGEMTWSARILIDGSSLIAQLGPFLLIGAVIAALLFRQWRRTKAGLQRSDKWLLKLPLLGKIFLYSDLFQVGNLISTLLESGINTTETLRLTERTVKNSDLKERFNIARSQVNEGLSIAQAFQRNNFMPDLAADILTVGENTGNLAHSMNEVTKGFRNELTSRLSQLTTLVSTGALICAFVLVALIALGIVTSVFQVSRTLS</sequence>
<dbReference type="RefSeq" id="WP_308984846.1">
    <property type="nucleotide sequence ID" value="NZ_JARXIC010000010.1"/>
</dbReference>
<keyword evidence="5 8" id="KW-1133">Transmembrane helix</keyword>
<reference evidence="10 11" key="1">
    <citation type="submission" date="2023-04" db="EMBL/GenBank/DDBJ databases">
        <title>A novel bacteria isolated from coastal sediment.</title>
        <authorList>
            <person name="Liu X.-J."/>
            <person name="Du Z.-J."/>
        </authorList>
    </citation>
    <scope>NUCLEOTIDE SEQUENCE [LARGE SCALE GENOMIC DNA]</scope>
    <source>
        <strain evidence="10 11">SDUM461004</strain>
    </source>
</reference>
<name>A0ABU1AHX5_9BACT</name>
<comment type="subcellular location">
    <subcellularLocation>
        <location evidence="1">Cell membrane</location>
        <topology evidence="1">Multi-pass membrane protein</topology>
    </subcellularLocation>
</comment>
<dbReference type="InterPro" id="IPR003004">
    <property type="entry name" value="GspF/PilC"/>
</dbReference>
<feature type="region of interest" description="Disordered" evidence="7">
    <location>
        <begin position="62"/>
        <end position="84"/>
    </location>
</feature>
<evidence type="ECO:0000256" key="2">
    <source>
        <dbReference type="ARBA" id="ARBA00005745"/>
    </source>
</evidence>
<evidence type="ECO:0000313" key="11">
    <source>
        <dbReference type="Proteomes" id="UP001243717"/>
    </source>
</evidence>
<dbReference type="EMBL" id="JARXIC010000010">
    <property type="protein sequence ID" value="MDQ8194371.1"/>
    <property type="molecule type" value="Genomic_DNA"/>
</dbReference>
<dbReference type="PANTHER" id="PTHR30012:SF0">
    <property type="entry name" value="TYPE II SECRETION SYSTEM PROTEIN F-RELATED"/>
    <property type="match status" value="1"/>
</dbReference>
<feature type="compositionally biased region" description="Polar residues" evidence="7">
    <location>
        <begin position="62"/>
        <end position="79"/>
    </location>
</feature>
<feature type="domain" description="Type II secretion system protein GspF" evidence="9">
    <location>
        <begin position="93"/>
        <end position="214"/>
    </location>
</feature>
<evidence type="ECO:0000256" key="5">
    <source>
        <dbReference type="ARBA" id="ARBA00022989"/>
    </source>
</evidence>
<accession>A0ABU1AHX5</accession>
<dbReference type="InterPro" id="IPR042094">
    <property type="entry name" value="T2SS_GspF_sf"/>
</dbReference>
<feature type="transmembrane region" description="Helical" evidence="8">
    <location>
        <begin position="390"/>
        <end position="418"/>
    </location>
</feature>
<dbReference type="Gene3D" id="1.20.81.30">
    <property type="entry name" value="Type II secretion system (T2SS), domain F"/>
    <property type="match status" value="2"/>
</dbReference>
<dbReference type="InterPro" id="IPR018076">
    <property type="entry name" value="T2SS_GspF_dom"/>
</dbReference>
<keyword evidence="4 8" id="KW-0812">Transmembrane</keyword>
<evidence type="ECO:0000256" key="6">
    <source>
        <dbReference type="ARBA" id="ARBA00023136"/>
    </source>
</evidence>
<proteinExistence type="inferred from homology"/>
<dbReference type="Pfam" id="PF00482">
    <property type="entry name" value="T2SSF"/>
    <property type="match status" value="2"/>
</dbReference>
<feature type="transmembrane region" description="Helical" evidence="8">
    <location>
        <begin position="233"/>
        <end position="259"/>
    </location>
</feature>
<keyword evidence="3" id="KW-1003">Cell membrane</keyword>
<gene>
    <name evidence="10" type="ORF">QEH59_08035</name>
</gene>
<evidence type="ECO:0000256" key="4">
    <source>
        <dbReference type="ARBA" id="ARBA00022692"/>
    </source>
</evidence>
<evidence type="ECO:0000256" key="3">
    <source>
        <dbReference type="ARBA" id="ARBA00022475"/>
    </source>
</evidence>